<evidence type="ECO:0000313" key="2">
    <source>
        <dbReference type="EMBL" id="SNT48577.1"/>
    </source>
</evidence>
<organism evidence="2 3">
    <name type="scientific">Asanoa hainanensis</name>
    <dbReference type="NCBI Taxonomy" id="560556"/>
    <lineage>
        <taxon>Bacteria</taxon>
        <taxon>Bacillati</taxon>
        <taxon>Actinomycetota</taxon>
        <taxon>Actinomycetes</taxon>
        <taxon>Micromonosporales</taxon>
        <taxon>Micromonosporaceae</taxon>
        <taxon>Asanoa</taxon>
    </lineage>
</organism>
<gene>
    <name evidence="2" type="ORF">SAMN05421812_107116</name>
</gene>
<proteinExistence type="predicted"/>
<reference evidence="2 3" key="1">
    <citation type="submission" date="2017-06" db="EMBL/GenBank/DDBJ databases">
        <authorList>
            <person name="Kim H.J."/>
            <person name="Triplett B.A."/>
        </authorList>
    </citation>
    <scope>NUCLEOTIDE SEQUENCE [LARGE SCALE GENOMIC DNA]</scope>
    <source>
        <strain evidence="2 3">CGMCC 4.5593</strain>
    </source>
</reference>
<dbReference type="GO" id="GO:0003824">
    <property type="term" value="F:catalytic activity"/>
    <property type="evidence" value="ECO:0007669"/>
    <property type="project" value="InterPro"/>
</dbReference>
<evidence type="ECO:0000313" key="3">
    <source>
        <dbReference type="Proteomes" id="UP000198362"/>
    </source>
</evidence>
<protein>
    <submittedName>
        <fullName evidence="2">Pimeloyl-ACP methyl ester carboxylesterase</fullName>
    </submittedName>
</protein>
<evidence type="ECO:0000259" key="1">
    <source>
        <dbReference type="Pfam" id="PF00561"/>
    </source>
</evidence>
<dbReference type="Pfam" id="PF00561">
    <property type="entry name" value="Abhydrolase_1"/>
    <property type="match status" value="1"/>
</dbReference>
<dbReference type="SUPFAM" id="SSF53474">
    <property type="entry name" value="alpha/beta-Hydrolases"/>
    <property type="match status" value="1"/>
</dbReference>
<dbReference type="InterPro" id="IPR000639">
    <property type="entry name" value="Epox_hydrolase-like"/>
</dbReference>
<dbReference type="InterPro" id="IPR050228">
    <property type="entry name" value="Carboxylesterase_BioH"/>
</dbReference>
<dbReference type="AlphaFoldDB" id="A0A239N0M6"/>
<dbReference type="Proteomes" id="UP000198362">
    <property type="component" value="Unassembled WGS sequence"/>
</dbReference>
<keyword evidence="3" id="KW-1185">Reference proteome</keyword>
<dbReference type="PANTHER" id="PTHR43194">
    <property type="entry name" value="HYDROLASE ALPHA/BETA FOLD FAMILY"/>
    <property type="match status" value="1"/>
</dbReference>
<dbReference type="InterPro" id="IPR029058">
    <property type="entry name" value="AB_hydrolase_fold"/>
</dbReference>
<sequence>MLSRQSNGTGVPVVLLPPAATRGEVWNAHQVPALVSAGYRVVVANHRGLAPSPAPQGPYRLADVVADAAQLIEDLGQGPCHVVGASLGAFVAQELAAARPELVRSAVLLGTRARTDHYRRSLARALAARARAAGPVTDAEVVAHLGQLFGPLTLGDDRRVSDWMELLKRFPVSGPGPAAQYELTAIPDRRQVLAGIRRPCLVIAFALDLISPPAFGAEVHEVIPHCGWVELAGLGHFGFLERPDAVNAEILRFLAQVDAGAPLLAG</sequence>
<accession>A0A239N0M6</accession>
<dbReference type="EMBL" id="FZPH01000007">
    <property type="protein sequence ID" value="SNT48577.1"/>
    <property type="molecule type" value="Genomic_DNA"/>
</dbReference>
<dbReference type="InterPro" id="IPR000073">
    <property type="entry name" value="AB_hydrolase_1"/>
</dbReference>
<dbReference type="PANTHER" id="PTHR43194:SF2">
    <property type="entry name" value="PEROXISOMAL MEMBRANE PROTEIN LPX1"/>
    <property type="match status" value="1"/>
</dbReference>
<name>A0A239N0M6_9ACTN</name>
<dbReference type="PRINTS" id="PR00412">
    <property type="entry name" value="EPOXHYDRLASE"/>
</dbReference>
<feature type="domain" description="AB hydrolase-1" evidence="1">
    <location>
        <begin position="12"/>
        <end position="243"/>
    </location>
</feature>
<dbReference type="Gene3D" id="3.40.50.1820">
    <property type="entry name" value="alpha/beta hydrolase"/>
    <property type="match status" value="1"/>
</dbReference>